<dbReference type="GO" id="GO:0008234">
    <property type="term" value="F:cysteine-type peptidase activity"/>
    <property type="evidence" value="ECO:0007669"/>
    <property type="project" value="UniProtKB-KW"/>
</dbReference>
<dbReference type="InterPro" id="IPR013128">
    <property type="entry name" value="Peptidase_C1A"/>
</dbReference>
<dbReference type="InterPro" id="IPR039417">
    <property type="entry name" value="Peptidase_C1A_papain-like"/>
</dbReference>
<dbReference type="PANTHER" id="PTHR12411">
    <property type="entry name" value="CYSTEINE PROTEASE FAMILY C1-RELATED"/>
    <property type="match status" value="1"/>
</dbReference>
<dbReference type="AlphaFoldDB" id="A0A820J270"/>
<dbReference type="Gene3D" id="3.90.70.10">
    <property type="entry name" value="Cysteine proteinases"/>
    <property type="match status" value="1"/>
</dbReference>
<dbReference type="SUPFAM" id="SSF54001">
    <property type="entry name" value="Cysteine proteinases"/>
    <property type="match status" value="1"/>
</dbReference>
<comment type="similarity">
    <text evidence="1">Belongs to the peptidase C1 family.</text>
</comment>
<keyword evidence="4" id="KW-0788">Thiol protease</keyword>
<dbReference type="InterPro" id="IPR038765">
    <property type="entry name" value="Papain-like_cys_pep_sf"/>
</dbReference>
<name>A0A820J270_9BILA</name>
<dbReference type="CDD" id="cd02248">
    <property type="entry name" value="Peptidase_C1A"/>
    <property type="match status" value="1"/>
</dbReference>
<dbReference type="Proteomes" id="UP000663881">
    <property type="component" value="Unassembled WGS sequence"/>
</dbReference>
<dbReference type="InterPro" id="IPR000668">
    <property type="entry name" value="Peptidase_C1A_C"/>
</dbReference>
<evidence type="ECO:0000259" key="5">
    <source>
        <dbReference type="SMART" id="SM00645"/>
    </source>
</evidence>
<feature type="non-terminal residue" evidence="6">
    <location>
        <position position="1"/>
    </location>
</feature>
<feature type="domain" description="Peptidase C1A papain C-terminal" evidence="5">
    <location>
        <begin position="44"/>
        <end position="194"/>
    </location>
</feature>
<sequence length="194" mass="21393">MKLNKFADRTDDELRVLRCRRHSKGYNGGLPFPIEELTQSNQAIPDSIDWRLMGAVTPVKDQGICGSCWTFGTTGVIEGAYFVKHGSSIRLSEQDLVDCSWGFGNNGCDGGEDYRAYQYIMKHDGIAFEDSYGPYLQEDSFCHHDSAMKGAKILGYVNVTESDEEALKIAIAKKGPVSVAIDAAHKSFVFYASG</sequence>
<reference evidence="6" key="1">
    <citation type="submission" date="2021-02" db="EMBL/GenBank/DDBJ databases">
        <authorList>
            <person name="Nowell W R."/>
        </authorList>
    </citation>
    <scope>NUCLEOTIDE SEQUENCE</scope>
</reference>
<dbReference type="EMBL" id="CAJOAY010018253">
    <property type="protein sequence ID" value="CAF4318990.1"/>
    <property type="molecule type" value="Genomic_DNA"/>
</dbReference>
<organism evidence="6 7">
    <name type="scientific">Adineta steineri</name>
    <dbReference type="NCBI Taxonomy" id="433720"/>
    <lineage>
        <taxon>Eukaryota</taxon>
        <taxon>Metazoa</taxon>
        <taxon>Spiralia</taxon>
        <taxon>Gnathifera</taxon>
        <taxon>Rotifera</taxon>
        <taxon>Eurotatoria</taxon>
        <taxon>Bdelloidea</taxon>
        <taxon>Adinetida</taxon>
        <taxon>Adinetidae</taxon>
        <taxon>Adineta</taxon>
    </lineage>
</organism>
<dbReference type="PROSITE" id="PS00139">
    <property type="entry name" value="THIOL_PROTEASE_CYS"/>
    <property type="match status" value="1"/>
</dbReference>
<evidence type="ECO:0000313" key="7">
    <source>
        <dbReference type="Proteomes" id="UP000663881"/>
    </source>
</evidence>
<dbReference type="GO" id="GO:0006508">
    <property type="term" value="P:proteolysis"/>
    <property type="evidence" value="ECO:0007669"/>
    <property type="project" value="UniProtKB-KW"/>
</dbReference>
<evidence type="ECO:0000256" key="1">
    <source>
        <dbReference type="ARBA" id="ARBA00008455"/>
    </source>
</evidence>
<proteinExistence type="inferred from homology"/>
<comment type="caution">
    <text evidence="6">The sequence shown here is derived from an EMBL/GenBank/DDBJ whole genome shotgun (WGS) entry which is preliminary data.</text>
</comment>
<evidence type="ECO:0000256" key="2">
    <source>
        <dbReference type="ARBA" id="ARBA00022670"/>
    </source>
</evidence>
<gene>
    <name evidence="6" type="ORF">OKA104_LOCUS47139</name>
</gene>
<evidence type="ECO:0000256" key="4">
    <source>
        <dbReference type="ARBA" id="ARBA00022807"/>
    </source>
</evidence>
<dbReference type="SMART" id="SM00645">
    <property type="entry name" value="Pept_C1"/>
    <property type="match status" value="1"/>
</dbReference>
<keyword evidence="2" id="KW-0645">Protease</keyword>
<dbReference type="Pfam" id="PF00112">
    <property type="entry name" value="Peptidase_C1"/>
    <property type="match status" value="1"/>
</dbReference>
<keyword evidence="3" id="KW-0378">Hydrolase</keyword>
<evidence type="ECO:0000313" key="6">
    <source>
        <dbReference type="EMBL" id="CAF4318990.1"/>
    </source>
</evidence>
<dbReference type="InterPro" id="IPR000169">
    <property type="entry name" value="Pept_cys_AS"/>
</dbReference>
<evidence type="ECO:0000256" key="3">
    <source>
        <dbReference type="ARBA" id="ARBA00022801"/>
    </source>
</evidence>
<accession>A0A820J270</accession>
<protein>
    <recommendedName>
        <fullName evidence="5">Peptidase C1A papain C-terminal domain-containing protein</fullName>
    </recommendedName>
</protein>